<sequence length="64" mass="6941">MADSGDGWRRSDMSNHSLARPIHKFASPPYPPNTSQRASDGDAIISNAREQALMVRTKTGTRAG</sequence>
<protein>
    <submittedName>
        <fullName evidence="2">Uncharacterized protein</fullName>
    </submittedName>
</protein>
<dbReference type="Proteomes" id="UP000076532">
    <property type="component" value="Unassembled WGS sequence"/>
</dbReference>
<organism evidence="2 3">
    <name type="scientific">Athelia psychrophila</name>
    <dbReference type="NCBI Taxonomy" id="1759441"/>
    <lineage>
        <taxon>Eukaryota</taxon>
        <taxon>Fungi</taxon>
        <taxon>Dikarya</taxon>
        <taxon>Basidiomycota</taxon>
        <taxon>Agaricomycotina</taxon>
        <taxon>Agaricomycetes</taxon>
        <taxon>Agaricomycetidae</taxon>
        <taxon>Atheliales</taxon>
        <taxon>Atheliaceae</taxon>
        <taxon>Athelia</taxon>
    </lineage>
</organism>
<dbReference type="AlphaFoldDB" id="A0A167U642"/>
<evidence type="ECO:0000256" key="1">
    <source>
        <dbReference type="SAM" id="MobiDB-lite"/>
    </source>
</evidence>
<proteinExistence type="predicted"/>
<accession>A0A167U642</accession>
<evidence type="ECO:0000313" key="3">
    <source>
        <dbReference type="Proteomes" id="UP000076532"/>
    </source>
</evidence>
<dbReference type="EMBL" id="KV418030">
    <property type="protein sequence ID" value="KZP03627.1"/>
    <property type="molecule type" value="Genomic_DNA"/>
</dbReference>
<feature type="compositionally biased region" description="Basic and acidic residues" evidence="1">
    <location>
        <begin position="1"/>
        <end position="13"/>
    </location>
</feature>
<name>A0A167U642_9AGAM</name>
<feature type="region of interest" description="Disordered" evidence="1">
    <location>
        <begin position="1"/>
        <end position="42"/>
    </location>
</feature>
<reference evidence="2 3" key="1">
    <citation type="journal article" date="2016" name="Mol. Biol. Evol.">
        <title>Comparative Genomics of Early-Diverging Mushroom-Forming Fungi Provides Insights into the Origins of Lignocellulose Decay Capabilities.</title>
        <authorList>
            <person name="Nagy L.G."/>
            <person name="Riley R."/>
            <person name="Tritt A."/>
            <person name="Adam C."/>
            <person name="Daum C."/>
            <person name="Floudas D."/>
            <person name="Sun H."/>
            <person name="Yadav J.S."/>
            <person name="Pangilinan J."/>
            <person name="Larsson K.H."/>
            <person name="Matsuura K."/>
            <person name="Barry K."/>
            <person name="Labutti K."/>
            <person name="Kuo R."/>
            <person name="Ohm R.A."/>
            <person name="Bhattacharya S.S."/>
            <person name="Shirouzu T."/>
            <person name="Yoshinaga Y."/>
            <person name="Martin F.M."/>
            <person name="Grigoriev I.V."/>
            <person name="Hibbett D.S."/>
        </authorList>
    </citation>
    <scope>NUCLEOTIDE SEQUENCE [LARGE SCALE GENOMIC DNA]</scope>
    <source>
        <strain evidence="2 3">CBS 109695</strain>
    </source>
</reference>
<gene>
    <name evidence="2" type="ORF">FIBSPDRAFT_879275</name>
</gene>
<keyword evidence="3" id="KW-1185">Reference proteome</keyword>
<evidence type="ECO:0000313" key="2">
    <source>
        <dbReference type="EMBL" id="KZP03627.1"/>
    </source>
</evidence>